<dbReference type="Gene3D" id="2.60.120.200">
    <property type="match status" value="1"/>
</dbReference>
<feature type="signal peptide" evidence="2">
    <location>
        <begin position="1"/>
        <end position="19"/>
    </location>
</feature>
<evidence type="ECO:0000313" key="5">
    <source>
        <dbReference type="Proteomes" id="UP001629058"/>
    </source>
</evidence>
<evidence type="ECO:0000256" key="2">
    <source>
        <dbReference type="SAM" id="SignalP"/>
    </source>
</evidence>
<accession>A0ABW8Y1N7</accession>
<dbReference type="Pfam" id="PF18962">
    <property type="entry name" value="Por_Secre_tail"/>
    <property type="match status" value="1"/>
</dbReference>
<feature type="chain" id="PRO_5045617174" evidence="2">
    <location>
        <begin position="20"/>
        <end position="300"/>
    </location>
</feature>
<name>A0ABW8Y1N7_9FLAO</name>
<protein>
    <submittedName>
        <fullName evidence="4">T9SS type A sorting domain-containing protein</fullName>
    </submittedName>
</protein>
<keyword evidence="1 2" id="KW-0732">Signal</keyword>
<dbReference type="NCBIfam" id="TIGR04183">
    <property type="entry name" value="Por_Secre_tail"/>
    <property type="match status" value="1"/>
</dbReference>
<dbReference type="EMBL" id="JBELPY010000002">
    <property type="protein sequence ID" value="MFL9833238.1"/>
    <property type="molecule type" value="Genomic_DNA"/>
</dbReference>
<comment type="caution">
    <text evidence="4">The sequence shown here is derived from an EMBL/GenBank/DDBJ whole genome shotgun (WGS) entry which is preliminary data.</text>
</comment>
<evidence type="ECO:0000259" key="3">
    <source>
        <dbReference type="Pfam" id="PF18962"/>
    </source>
</evidence>
<proteinExistence type="predicted"/>
<keyword evidence="5" id="KW-1185">Reference proteome</keyword>
<reference evidence="4 5" key="1">
    <citation type="submission" date="2024-06" db="EMBL/GenBank/DDBJ databases">
        <authorList>
            <person name="Kaempfer P."/>
            <person name="Viver T."/>
        </authorList>
    </citation>
    <scope>NUCLEOTIDE SEQUENCE [LARGE SCALE GENOMIC DNA]</scope>
    <source>
        <strain evidence="4 5">ST-37</strain>
    </source>
</reference>
<dbReference type="SUPFAM" id="SSF49899">
    <property type="entry name" value="Concanavalin A-like lectins/glucanases"/>
    <property type="match status" value="1"/>
</dbReference>
<dbReference type="RefSeq" id="WP_408087890.1">
    <property type="nucleotide sequence ID" value="NZ_JBELPY010000002.1"/>
</dbReference>
<sequence>MKKTLFFLLSLTMFGTAFSQVILNDNFNSYNIANLGTQGGWARDGATAAEAKIAEIDAANYGKSLRFPRTTTEDMWVFRDVANAWTNRTSGNNILEVKYNFYSGSGLGFTSFQLYADGSDFFNIAVIRYSHDTKELDYYNENSTAVNPLMTLTDNTWYNISLSYNYTDGQTKISVNGTAYGPFTSTANKNITEIDIYTGENTLTSGIDNIDINAVSSVTLGTTEAIVKSDLNVYPNPVSDIVNVTSDKKISNVTITDLSGKTILKSKDSKLNIKNFANGIYLLTVNYADGITETKKIIKK</sequence>
<feature type="domain" description="Secretion system C-terminal sorting" evidence="3">
    <location>
        <begin position="233"/>
        <end position="298"/>
    </location>
</feature>
<gene>
    <name evidence="4" type="ORF">ABS765_04245</name>
</gene>
<organism evidence="4 5">
    <name type="scientific">Chryseobacterium terrae</name>
    <dbReference type="NCBI Taxonomy" id="3163299"/>
    <lineage>
        <taxon>Bacteria</taxon>
        <taxon>Pseudomonadati</taxon>
        <taxon>Bacteroidota</taxon>
        <taxon>Flavobacteriia</taxon>
        <taxon>Flavobacteriales</taxon>
        <taxon>Weeksellaceae</taxon>
        <taxon>Chryseobacterium group</taxon>
        <taxon>Chryseobacterium</taxon>
    </lineage>
</organism>
<dbReference type="Proteomes" id="UP001629058">
    <property type="component" value="Unassembled WGS sequence"/>
</dbReference>
<dbReference type="InterPro" id="IPR013320">
    <property type="entry name" value="ConA-like_dom_sf"/>
</dbReference>
<dbReference type="InterPro" id="IPR026444">
    <property type="entry name" value="Secre_tail"/>
</dbReference>
<evidence type="ECO:0000256" key="1">
    <source>
        <dbReference type="ARBA" id="ARBA00022729"/>
    </source>
</evidence>
<evidence type="ECO:0000313" key="4">
    <source>
        <dbReference type="EMBL" id="MFL9833238.1"/>
    </source>
</evidence>